<evidence type="ECO:0000313" key="2">
    <source>
        <dbReference type="EMBL" id="PKA51298.1"/>
    </source>
</evidence>
<dbReference type="EMBL" id="KZ452013">
    <property type="protein sequence ID" value="PKA51298.1"/>
    <property type="molecule type" value="Genomic_DNA"/>
</dbReference>
<evidence type="ECO:0000313" key="3">
    <source>
        <dbReference type="Proteomes" id="UP000236161"/>
    </source>
</evidence>
<organism evidence="2 3">
    <name type="scientific">Apostasia shenzhenica</name>
    <dbReference type="NCBI Taxonomy" id="1088818"/>
    <lineage>
        <taxon>Eukaryota</taxon>
        <taxon>Viridiplantae</taxon>
        <taxon>Streptophyta</taxon>
        <taxon>Embryophyta</taxon>
        <taxon>Tracheophyta</taxon>
        <taxon>Spermatophyta</taxon>
        <taxon>Magnoliopsida</taxon>
        <taxon>Liliopsida</taxon>
        <taxon>Asparagales</taxon>
        <taxon>Orchidaceae</taxon>
        <taxon>Apostasioideae</taxon>
        <taxon>Apostasia</taxon>
    </lineage>
</organism>
<accession>A0A2I0A6Y9</accession>
<reference evidence="2 3" key="1">
    <citation type="journal article" date="2017" name="Nature">
        <title>The Apostasia genome and the evolution of orchids.</title>
        <authorList>
            <person name="Zhang G.Q."/>
            <person name="Liu K.W."/>
            <person name="Li Z."/>
            <person name="Lohaus R."/>
            <person name="Hsiao Y.Y."/>
            <person name="Niu S.C."/>
            <person name="Wang J.Y."/>
            <person name="Lin Y.C."/>
            <person name="Xu Q."/>
            <person name="Chen L.J."/>
            <person name="Yoshida K."/>
            <person name="Fujiwara S."/>
            <person name="Wang Z.W."/>
            <person name="Zhang Y.Q."/>
            <person name="Mitsuda N."/>
            <person name="Wang M."/>
            <person name="Liu G.H."/>
            <person name="Pecoraro L."/>
            <person name="Huang H.X."/>
            <person name="Xiao X.J."/>
            <person name="Lin M."/>
            <person name="Wu X.Y."/>
            <person name="Wu W.L."/>
            <person name="Chen Y.Y."/>
            <person name="Chang S.B."/>
            <person name="Sakamoto S."/>
            <person name="Ohme-Takagi M."/>
            <person name="Yagi M."/>
            <person name="Zeng S.J."/>
            <person name="Shen C.Y."/>
            <person name="Yeh C.M."/>
            <person name="Luo Y.B."/>
            <person name="Tsai W.C."/>
            <person name="Van de Peer Y."/>
            <person name="Liu Z.J."/>
        </authorList>
    </citation>
    <scope>NUCLEOTIDE SEQUENCE [LARGE SCALE GENOMIC DNA]</scope>
    <source>
        <strain evidence="3">cv. Shenzhen</strain>
        <tissue evidence="2">Stem</tissue>
    </source>
</reference>
<protein>
    <submittedName>
        <fullName evidence="2">Uncharacterized protein</fullName>
    </submittedName>
</protein>
<gene>
    <name evidence="2" type="ORF">AXF42_Ash002661</name>
</gene>
<keyword evidence="3" id="KW-1185">Reference proteome</keyword>
<dbReference type="AlphaFoldDB" id="A0A2I0A6Y9"/>
<sequence>MVEYTQNTTSSPSNPQISTTIPSNPNPPPSHLSDPTQQRFLLAANLTNGAVNEPNPAITGEPANLNITPLQLTMPSSS</sequence>
<feature type="compositionally biased region" description="Polar residues" evidence="1">
    <location>
        <begin position="1"/>
        <end position="16"/>
    </location>
</feature>
<name>A0A2I0A6Y9_9ASPA</name>
<proteinExistence type="predicted"/>
<evidence type="ECO:0000256" key="1">
    <source>
        <dbReference type="SAM" id="MobiDB-lite"/>
    </source>
</evidence>
<feature type="region of interest" description="Disordered" evidence="1">
    <location>
        <begin position="1"/>
        <end position="36"/>
    </location>
</feature>
<dbReference type="Proteomes" id="UP000236161">
    <property type="component" value="Unassembled WGS sequence"/>
</dbReference>